<protein>
    <recommendedName>
        <fullName evidence="1">CASTOR ACT domain-containing protein</fullName>
    </recommendedName>
</protein>
<feature type="domain" description="CASTOR ACT" evidence="1">
    <location>
        <begin position="53"/>
        <end position="114"/>
    </location>
</feature>
<dbReference type="PANTHER" id="PTHR31131">
    <property type="entry name" value="CHROMOSOME 1, WHOLE GENOME SHOTGUN SEQUENCE"/>
    <property type="match status" value="1"/>
</dbReference>
<dbReference type="OMA" id="WADGPGF"/>
<dbReference type="RefSeq" id="WP_012624893.1">
    <property type="nucleotide sequence ID" value="NZ_FPIW01000031.1"/>
</dbReference>
<evidence type="ECO:0000313" key="3">
    <source>
        <dbReference type="Proteomes" id="UP000182680"/>
    </source>
</evidence>
<evidence type="ECO:0000259" key="1">
    <source>
        <dbReference type="Pfam" id="PF13840"/>
    </source>
</evidence>
<dbReference type="InterPro" id="IPR016540">
    <property type="entry name" value="UCP008459"/>
</dbReference>
<accession>A0AA94L2M3</accession>
<dbReference type="AlphaFoldDB" id="A0AA94L2M3"/>
<sequence length="125" mass="13551">MILQVLPGEFSICKVSDMSAVDLTVQWLFVSKTDAELSVVCLREDVPRPCEVREDGWRAFRVAGQLDFCLTGVLAGLSTVLAQAGVSIFAVSTFDTDYVLVKQDRLATALMVLETAGYGVENNSA</sequence>
<dbReference type="Pfam" id="PF13840">
    <property type="entry name" value="ACT_7"/>
    <property type="match status" value="1"/>
</dbReference>
<name>A0AA94L2M3_DESDE</name>
<gene>
    <name evidence="2" type="ORF">SAMN02910291_01769</name>
</gene>
<organism evidence="2 3">
    <name type="scientific">Desulfovibrio desulfuricans</name>
    <dbReference type="NCBI Taxonomy" id="876"/>
    <lineage>
        <taxon>Bacteria</taxon>
        <taxon>Pseudomonadati</taxon>
        <taxon>Thermodesulfobacteriota</taxon>
        <taxon>Desulfovibrionia</taxon>
        <taxon>Desulfovibrionales</taxon>
        <taxon>Desulfovibrionaceae</taxon>
        <taxon>Desulfovibrio</taxon>
    </lineage>
</organism>
<comment type="caution">
    <text evidence="2">The sequence shown here is derived from an EMBL/GenBank/DDBJ whole genome shotgun (WGS) entry which is preliminary data.</text>
</comment>
<dbReference type="PIRSF" id="PIRSF008459">
    <property type="entry name" value="UCP008459"/>
    <property type="match status" value="1"/>
</dbReference>
<dbReference type="InterPro" id="IPR027795">
    <property type="entry name" value="CASTOR_ACT_dom"/>
</dbReference>
<dbReference type="InterPro" id="IPR045865">
    <property type="entry name" value="ACT-like_dom_sf"/>
</dbReference>
<evidence type="ECO:0000313" key="2">
    <source>
        <dbReference type="EMBL" id="SFW54491.1"/>
    </source>
</evidence>
<reference evidence="3" key="1">
    <citation type="submission" date="2016-11" db="EMBL/GenBank/DDBJ databases">
        <authorList>
            <person name="Jaros S."/>
            <person name="Januszkiewicz K."/>
            <person name="Wedrychowicz H."/>
        </authorList>
    </citation>
    <scope>NUCLEOTIDE SEQUENCE [LARGE SCALE GENOMIC DNA]</scope>
    <source>
        <strain evidence="3">DSM 7057</strain>
    </source>
</reference>
<dbReference type="PANTHER" id="PTHR31131:SF6">
    <property type="entry name" value="CASTOR ACT DOMAIN-CONTAINING PROTEIN"/>
    <property type="match status" value="1"/>
</dbReference>
<dbReference type="Gene3D" id="3.30.2130.10">
    <property type="entry name" value="VC0802-like"/>
    <property type="match status" value="1"/>
</dbReference>
<dbReference type="InterPro" id="IPR051719">
    <property type="entry name" value="CASTOR_mTORC1"/>
</dbReference>
<dbReference type="EMBL" id="FPIW01000031">
    <property type="protein sequence ID" value="SFW54491.1"/>
    <property type="molecule type" value="Genomic_DNA"/>
</dbReference>
<dbReference type="SUPFAM" id="SSF55021">
    <property type="entry name" value="ACT-like"/>
    <property type="match status" value="2"/>
</dbReference>
<dbReference type="Proteomes" id="UP000182680">
    <property type="component" value="Unassembled WGS sequence"/>
</dbReference>
<proteinExistence type="predicted"/>